<dbReference type="Gene3D" id="3.90.550.10">
    <property type="entry name" value="Spore Coat Polysaccharide Biosynthesis Protein SpsA, Chain A"/>
    <property type="match status" value="1"/>
</dbReference>
<evidence type="ECO:0000313" key="5">
    <source>
        <dbReference type="EMBL" id="SHF40928.1"/>
    </source>
</evidence>
<dbReference type="Pfam" id="PF00535">
    <property type="entry name" value="Glycos_transf_2"/>
    <property type="match status" value="1"/>
</dbReference>
<reference evidence="6" key="1">
    <citation type="submission" date="2016-11" db="EMBL/GenBank/DDBJ databases">
        <authorList>
            <person name="Varghese N."/>
            <person name="Submissions S."/>
        </authorList>
    </citation>
    <scope>NUCLEOTIDE SEQUENCE [LARGE SCALE GENOMIC DNA]</scope>
    <source>
        <strain evidence="6">DSM 26991</strain>
    </source>
</reference>
<accession>A0A1M5BES4</accession>
<dbReference type="InterPro" id="IPR029044">
    <property type="entry name" value="Nucleotide-diphossugar_trans"/>
</dbReference>
<evidence type="ECO:0000256" key="3">
    <source>
        <dbReference type="ARBA" id="ARBA00022679"/>
    </source>
</evidence>
<evidence type="ECO:0000313" key="6">
    <source>
        <dbReference type="Proteomes" id="UP000184509"/>
    </source>
</evidence>
<dbReference type="CDD" id="cd04186">
    <property type="entry name" value="GT_2_like_c"/>
    <property type="match status" value="1"/>
</dbReference>
<keyword evidence="6" id="KW-1185">Reference proteome</keyword>
<comment type="similarity">
    <text evidence="1">Belongs to the glycosyltransferase 2 family.</text>
</comment>
<dbReference type="SUPFAM" id="SSF53448">
    <property type="entry name" value="Nucleotide-diphospho-sugar transferases"/>
    <property type="match status" value="1"/>
</dbReference>
<dbReference type="AlphaFoldDB" id="A0A1M5BES4"/>
<dbReference type="InterPro" id="IPR001173">
    <property type="entry name" value="Glyco_trans_2-like"/>
</dbReference>
<keyword evidence="2" id="KW-0328">Glycosyltransferase</keyword>
<dbReference type="PANTHER" id="PTHR43179:SF12">
    <property type="entry name" value="GALACTOFURANOSYLTRANSFERASE GLFT2"/>
    <property type="match status" value="1"/>
</dbReference>
<name>A0A1M5BES4_9BACE</name>
<keyword evidence="3" id="KW-0808">Transferase</keyword>
<gene>
    <name evidence="5" type="ORF">SAMN05444405_10887</name>
</gene>
<dbReference type="OrthoDB" id="9771846at2"/>
<evidence type="ECO:0000259" key="4">
    <source>
        <dbReference type="Pfam" id="PF00535"/>
    </source>
</evidence>
<proteinExistence type="inferred from homology"/>
<organism evidence="5 6">
    <name type="scientific">Bacteroides luti</name>
    <dbReference type="NCBI Taxonomy" id="1297750"/>
    <lineage>
        <taxon>Bacteria</taxon>
        <taxon>Pseudomonadati</taxon>
        <taxon>Bacteroidota</taxon>
        <taxon>Bacteroidia</taxon>
        <taxon>Bacteroidales</taxon>
        <taxon>Bacteroidaceae</taxon>
        <taxon>Bacteroides</taxon>
    </lineage>
</organism>
<evidence type="ECO:0000256" key="2">
    <source>
        <dbReference type="ARBA" id="ARBA00022676"/>
    </source>
</evidence>
<dbReference type="STRING" id="1297750.SAMN05444405_10887"/>
<feature type="domain" description="Glycosyltransferase 2-like" evidence="4">
    <location>
        <begin position="8"/>
        <end position="181"/>
    </location>
</feature>
<dbReference type="EMBL" id="FQTV01000008">
    <property type="protein sequence ID" value="SHF40928.1"/>
    <property type="molecule type" value="Genomic_DNA"/>
</dbReference>
<dbReference type="Proteomes" id="UP000184509">
    <property type="component" value="Unassembled WGS sequence"/>
</dbReference>
<dbReference type="GO" id="GO:0016757">
    <property type="term" value="F:glycosyltransferase activity"/>
    <property type="evidence" value="ECO:0007669"/>
    <property type="project" value="UniProtKB-KW"/>
</dbReference>
<sequence length="298" mass="34459">MKNLPELSIITINYNGMKDTGELIKSLQEHVSFPYEIIVVDNASKINEAVLLQEKYPYIISIRSERNLGFSGGNNLGISKAKGKYIFLLNNDTFIEENTFHYLIKRLESAPQIGAVSPKIKFAIPSRNIQFAGYIPLSPITLRNDLIGFKEVDNGQFDTPIRTPYCHGAAMMVKKEVLEKVGYMPEIYFLYYEELDWSTQIEKAGYELWYEPHCTVYHKESQSTGQQSYLRTFYLTRNRLLYAWRNRYGITRWVSILYQLVVAAPKNTLSFLLKGRTDLAKAIFKGIFAFFKLEHKVV</sequence>
<dbReference type="PANTHER" id="PTHR43179">
    <property type="entry name" value="RHAMNOSYLTRANSFERASE WBBL"/>
    <property type="match status" value="1"/>
</dbReference>
<evidence type="ECO:0000256" key="1">
    <source>
        <dbReference type="ARBA" id="ARBA00006739"/>
    </source>
</evidence>
<protein>
    <recommendedName>
        <fullName evidence="4">Glycosyltransferase 2-like domain-containing protein</fullName>
    </recommendedName>
</protein>